<dbReference type="EMBL" id="MH261376">
    <property type="protein sequence ID" value="AWW14383.1"/>
    <property type="molecule type" value="Genomic_DNA"/>
</dbReference>
<evidence type="ECO:0000313" key="4">
    <source>
        <dbReference type="Proteomes" id="UP000501125"/>
    </source>
</evidence>
<gene>
    <name evidence="3" type="primary">ie-0</name>
    <name evidence="3" type="ORF">HytaNPV_gp023</name>
</gene>
<dbReference type="InterPro" id="IPR007954">
    <property type="entry name" value="Baculo_IE-1"/>
</dbReference>
<keyword evidence="4" id="KW-1185">Reference proteome</keyword>
<sequence length="257" mass="29897">MEATIMSPVMMGTYTESMWSDAQQLESQVITKFALNDIKKYGANAAINVRAHQDVKSDAFQLIEKHYTQTFNVPIDRLLRYKHNDDEAVLSRDEQCLHYLIKTIGDIVSVIKLMTTMPDFMYCTYIFLPYCKQLRAYNAFFLNDFCCKKIVNGTQLDLEELLTKGRDSLKVVKQLRERIDVMMVFTDPVVYECYICRETSMEKHFLKPNECCGFNICGMCYAQLWQHCTRYPVCPVCKTSFKTAANKCDRKSNDIDE</sequence>
<dbReference type="Proteomes" id="UP000501125">
    <property type="component" value="Chromosome"/>
</dbReference>
<reference evidence="3 4" key="1">
    <citation type="journal article" date="2018" name="Sci. Rep.">
        <title>Comprehensive analysis of single molecule sequencing-derived complete genome and whole transcriptome of Hyposidra talaca nuclear polyhedrosis virus.</title>
        <authorList>
            <person name="Nguyen T.T."/>
            <person name="Suryamohan K."/>
            <person name="Kuriakose B."/>
            <person name="Janakiraman V."/>
            <person name="Reichelt M."/>
            <person name="Chaudhuri S."/>
            <person name="Guillory J."/>
            <person name="Divakaran N."/>
            <person name="Rabins P.E."/>
            <person name="Goel R."/>
            <person name="Deka B."/>
            <person name="Sarkar S."/>
            <person name="Ekka P."/>
            <person name="Tsai Y.C."/>
            <person name="Vargas D."/>
            <person name="Santhosh S."/>
            <person name="Mohan S."/>
            <person name="Chin C.S."/>
            <person name="Korlach J."/>
            <person name="Thomas G."/>
            <person name="Babu A."/>
            <person name="Seshagiri S."/>
        </authorList>
    </citation>
    <scope>NUCLEOTIDE SEQUENCE [LARGE SCALE GENOMIC DNA]</scope>
    <source>
        <strain evidence="3 4">HytaNPVIndia001</strain>
    </source>
</reference>
<dbReference type="PROSITE" id="PS50089">
    <property type="entry name" value="ZF_RING_2"/>
    <property type="match status" value="1"/>
</dbReference>
<keyword evidence="1" id="KW-0863">Zinc-finger</keyword>
<evidence type="ECO:0000313" key="3">
    <source>
        <dbReference type="EMBL" id="AWW14383.1"/>
    </source>
</evidence>
<organism evidence="3 4">
    <name type="scientific">Hyposidra talaca nucleopolyhedrovirus</name>
    <dbReference type="NCBI Taxonomy" id="1070315"/>
    <lineage>
        <taxon>Viruses</taxon>
        <taxon>Viruses incertae sedis</taxon>
        <taxon>Naldaviricetes</taxon>
        <taxon>Lefavirales</taxon>
        <taxon>Baculoviridae</taxon>
        <taxon>Alphabaculovirus</taxon>
        <taxon>Alphabaculovirus hytalacae</taxon>
    </lineage>
</organism>
<dbReference type="GO" id="GO:0008270">
    <property type="term" value="F:zinc ion binding"/>
    <property type="evidence" value="ECO:0007669"/>
    <property type="project" value="UniProtKB-KW"/>
</dbReference>
<dbReference type="RefSeq" id="YP_010086290.1">
    <property type="nucleotide sequence ID" value="NC_055453.1"/>
</dbReference>
<name>A0A2Z4HHY0_9ABAC</name>
<dbReference type="Pfam" id="PF05290">
    <property type="entry name" value="Baculo_IE-1"/>
    <property type="match status" value="1"/>
</dbReference>
<feature type="domain" description="RING-type" evidence="2">
    <location>
        <begin position="193"/>
        <end position="238"/>
    </location>
</feature>
<dbReference type="InterPro" id="IPR001841">
    <property type="entry name" value="Znf_RING"/>
</dbReference>
<dbReference type="KEGG" id="vg:65101501"/>
<protein>
    <submittedName>
        <fullName evidence="3">Ie-0</fullName>
    </submittedName>
</protein>
<keyword evidence="1" id="KW-0479">Metal-binding</keyword>
<evidence type="ECO:0000259" key="2">
    <source>
        <dbReference type="PROSITE" id="PS50089"/>
    </source>
</evidence>
<keyword evidence="1" id="KW-0862">Zinc</keyword>
<proteinExistence type="predicted"/>
<evidence type="ECO:0000256" key="1">
    <source>
        <dbReference type="PROSITE-ProRule" id="PRU00175"/>
    </source>
</evidence>
<accession>A0A2Z4HHY0</accession>
<dbReference type="GeneID" id="65101501"/>
<dbReference type="SUPFAM" id="SSF57850">
    <property type="entry name" value="RING/U-box"/>
    <property type="match status" value="1"/>
</dbReference>